<keyword evidence="8" id="KW-0732">Signal</keyword>
<keyword evidence="12 19" id="KW-0472">Membrane</keyword>
<evidence type="ECO:0000256" key="19">
    <source>
        <dbReference type="SAM" id="Phobius"/>
    </source>
</evidence>
<dbReference type="GO" id="GO:0005802">
    <property type="term" value="C:trans-Golgi network"/>
    <property type="evidence" value="ECO:0007669"/>
    <property type="project" value="TreeGrafter"/>
</dbReference>
<dbReference type="EMBL" id="CAFZ01000282">
    <property type="protein sequence ID" value="CCA74135.1"/>
    <property type="molecule type" value="Genomic_DNA"/>
</dbReference>
<feature type="transmembrane region" description="Helical" evidence="19">
    <location>
        <begin position="423"/>
        <end position="447"/>
    </location>
</feature>
<gene>
    <name evidence="20" type="ORF">PIIN_08089</name>
</gene>
<dbReference type="InterPro" id="IPR001563">
    <property type="entry name" value="Peptidase_S10"/>
</dbReference>
<evidence type="ECO:0000256" key="16">
    <source>
        <dbReference type="ARBA" id="ARBA00040628"/>
    </source>
</evidence>
<evidence type="ECO:0000256" key="7">
    <source>
        <dbReference type="ARBA" id="ARBA00022703"/>
    </source>
</evidence>
<dbReference type="ESTHER" id="pirid-g4ts42">
    <property type="family name" value="Carboxypeptidase_S10"/>
</dbReference>
<sequence>MEVGPWRMDSTGELREIEGGWEEYANIVYVDQPVGTGFSYGSTDRYATELTESTPQMIEFMRNFYKVFPELAGIDTYLAGESFAGQYIPYIADAMLKASNMPAPLRGIAIGNGWIDSRAQYPAYVEFGLKAGLFKENSNEHKHAKKKLAECEASLDKLPSSFEPVGDAVCEHVMGAVLEPFNKEVNGRQTCMNVYDIRLTDDYPACGMNWPPDLKQITPWLRKKPVVISLHAEAKDAAWTECSGRVGSIMSNKKSPSSVTLLPGLLEKISVMLFAGDQDVICNYVGQEKLLERLRWGGAVGMGNAESLPWTVNGTAAGTWQTARNMTYVKIFKGSHMVGWDLPHVVHDMILRFMNVDFGRITTGTAGRIPSSLGDTPKETPLPGGGTLSDLELKAKWQGAPRLFHLLVKAILTEIVLGPTLTAYYNAGTVALIVVLIAVSIGTVLYCRSRRNVGPSRIVLRDDNANGTTEESIPLTLSSDESRRRKGKGRAIPEPIEEEEEIFEIGSDGEEKYPS</sequence>
<evidence type="ECO:0000256" key="18">
    <source>
        <dbReference type="SAM" id="MobiDB-lite"/>
    </source>
</evidence>
<keyword evidence="6 19" id="KW-0812">Transmembrane</keyword>
<dbReference type="Gene3D" id="3.40.50.1820">
    <property type="entry name" value="alpha/beta hydrolase"/>
    <property type="match status" value="1"/>
</dbReference>
<dbReference type="OMA" id="QWFAKFP"/>
<dbReference type="InParanoid" id="G4TS42"/>
<dbReference type="PRINTS" id="PR00724">
    <property type="entry name" value="CRBOXYPTASEC"/>
</dbReference>
<accession>G4TS42</accession>
<evidence type="ECO:0000256" key="13">
    <source>
        <dbReference type="ARBA" id="ARBA00023180"/>
    </source>
</evidence>
<dbReference type="eggNOG" id="KOG1282">
    <property type="taxonomic scope" value="Eukaryota"/>
</dbReference>
<evidence type="ECO:0000256" key="10">
    <source>
        <dbReference type="ARBA" id="ARBA00022989"/>
    </source>
</evidence>
<evidence type="ECO:0000313" key="21">
    <source>
        <dbReference type="Proteomes" id="UP000007148"/>
    </source>
</evidence>
<evidence type="ECO:0000256" key="6">
    <source>
        <dbReference type="ARBA" id="ARBA00022692"/>
    </source>
</evidence>
<dbReference type="GO" id="GO:0006508">
    <property type="term" value="P:proteolysis"/>
    <property type="evidence" value="ECO:0007669"/>
    <property type="project" value="UniProtKB-KW"/>
</dbReference>
<evidence type="ECO:0000256" key="9">
    <source>
        <dbReference type="ARBA" id="ARBA00022801"/>
    </source>
</evidence>
<comment type="similarity">
    <text evidence="3">Belongs to the peptidase S10 family.</text>
</comment>
<evidence type="ECO:0000256" key="3">
    <source>
        <dbReference type="ARBA" id="ARBA00009431"/>
    </source>
</evidence>
<dbReference type="AlphaFoldDB" id="G4TS42"/>
<dbReference type="PANTHER" id="PTHR11802">
    <property type="entry name" value="SERINE PROTEASE FAMILY S10 SERINE CARBOXYPEPTIDASE"/>
    <property type="match status" value="1"/>
</dbReference>
<evidence type="ECO:0000256" key="4">
    <source>
        <dbReference type="ARBA" id="ARBA00022645"/>
    </source>
</evidence>
<dbReference type="GO" id="GO:0004185">
    <property type="term" value="F:serine-type carboxypeptidase activity"/>
    <property type="evidence" value="ECO:0007669"/>
    <property type="project" value="UniProtKB-EC"/>
</dbReference>
<evidence type="ECO:0000256" key="17">
    <source>
        <dbReference type="ARBA" id="ARBA00042717"/>
    </source>
</evidence>
<dbReference type="SUPFAM" id="SSF53474">
    <property type="entry name" value="alpha/beta-Hydrolases"/>
    <property type="match status" value="1"/>
</dbReference>
<dbReference type="Proteomes" id="UP000007148">
    <property type="component" value="Unassembled WGS sequence"/>
</dbReference>
<dbReference type="GO" id="GO:0006915">
    <property type="term" value="P:apoptotic process"/>
    <property type="evidence" value="ECO:0007669"/>
    <property type="project" value="UniProtKB-KW"/>
</dbReference>
<dbReference type="FunCoup" id="G4TS42">
    <property type="interactions" value="230"/>
</dbReference>
<dbReference type="EC" id="3.4.16.6" evidence="14"/>
<keyword evidence="13" id="KW-0325">Glycoprotein</keyword>
<comment type="caution">
    <text evidence="20">The sequence shown here is derived from an EMBL/GenBank/DDBJ whole genome shotgun (WGS) entry which is preliminary data.</text>
</comment>
<evidence type="ECO:0000256" key="1">
    <source>
        <dbReference type="ARBA" id="ARBA00001003"/>
    </source>
</evidence>
<dbReference type="OrthoDB" id="443318at2759"/>
<proteinExistence type="inferred from homology"/>
<protein>
    <recommendedName>
        <fullName evidence="16">Pheromone-processing carboxypeptidase KEX1</fullName>
        <ecNumber evidence="14">3.4.16.6</ecNumber>
    </recommendedName>
    <alternativeName>
        <fullName evidence="17">Carboxypeptidase D</fullName>
    </alternativeName>
    <alternativeName>
        <fullName evidence="15">Pheromone-processing carboxypeptidase kex1</fullName>
    </alternativeName>
</protein>
<evidence type="ECO:0000313" key="20">
    <source>
        <dbReference type="EMBL" id="CCA74135.1"/>
    </source>
</evidence>
<dbReference type="HOGENOM" id="CLU_008523_11_1_1"/>
<dbReference type="STRING" id="1109443.G4TS42"/>
<feature type="region of interest" description="Disordered" evidence="18">
    <location>
        <begin position="469"/>
        <end position="493"/>
    </location>
</feature>
<evidence type="ECO:0000256" key="15">
    <source>
        <dbReference type="ARBA" id="ARBA00040403"/>
    </source>
</evidence>
<dbReference type="PANTHER" id="PTHR11802:SF190">
    <property type="entry name" value="PHEROMONE-PROCESSING CARBOXYPEPTIDASE KEX1"/>
    <property type="match status" value="1"/>
</dbReference>
<comment type="catalytic activity">
    <reaction evidence="1">
        <text>Preferential release of a C-terminal arginine or lysine residue.</text>
        <dbReference type="EC" id="3.4.16.6"/>
    </reaction>
</comment>
<dbReference type="InterPro" id="IPR029058">
    <property type="entry name" value="AB_hydrolase_fold"/>
</dbReference>
<keyword evidence="9" id="KW-0378">Hydrolase</keyword>
<dbReference type="Pfam" id="PF00450">
    <property type="entry name" value="Peptidase_S10"/>
    <property type="match status" value="1"/>
</dbReference>
<evidence type="ECO:0000256" key="12">
    <source>
        <dbReference type="ARBA" id="ARBA00023136"/>
    </source>
</evidence>
<evidence type="ECO:0000256" key="8">
    <source>
        <dbReference type="ARBA" id="ARBA00022729"/>
    </source>
</evidence>
<reference evidence="20 21" key="1">
    <citation type="journal article" date="2011" name="PLoS Pathog.">
        <title>Endophytic Life Strategies Decoded by Genome and Transcriptome Analyses of the Mutualistic Root Symbiont Piriformospora indica.</title>
        <authorList>
            <person name="Zuccaro A."/>
            <person name="Lahrmann U."/>
            <person name="Guldener U."/>
            <person name="Langen G."/>
            <person name="Pfiffi S."/>
            <person name="Biedenkopf D."/>
            <person name="Wong P."/>
            <person name="Samans B."/>
            <person name="Grimm C."/>
            <person name="Basiewicz M."/>
            <person name="Murat C."/>
            <person name="Martin F."/>
            <person name="Kogel K.H."/>
        </authorList>
    </citation>
    <scope>NUCLEOTIDE SEQUENCE [LARGE SCALE GENOMIC DNA]</scope>
    <source>
        <strain evidence="20 21">DSM 11827</strain>
    </source>
</reference>
<evidence type="ECO:0000256" key="2">
    <source>
        <dbReference type="ARBA" id="ARBA00004393"/>
    </source>
</evidence>
<keyword evidence="21" id="KW-1185">Reference proteome</keyword>
<organism evidence="20 21">
    <name type="scientific">Serendipita indica (strain DSM 11827)</name>
    <name type="common">Root endophyte fungus</name>
    <name type="synonym">Piriformospora indica</name>
    <dbReference type="NCBI Taxonomy" id="1109443"/>
    <lineage>
        <taxon>Eukaryota</taxon>
        <taxon>Fungi</taxon>
        <taxon>Dikarya</taxon>
        <taxon>Basidiomycota</taxon>
        <taxon>Agaricomycotina</taxon>
        <taxon>Agaricomycetes</taxon>
        <taxon>Sebacinales</taxon>
        <taxon>Serendipitaceae</taxon>
        <taxon>Serendipita</taxon>
    </lineage>
</organism>
<keyword evidence="5" id="KW-0645">Protease</keyword>
<keyword evidence="7" id="KW-0053">Apoptosis</keyword>
<keyword evidence="4" id="KW-0121">Carboxypeptidase</keyword>
<keyword evidence="10 19" id="KW-1133">Transmembrane helix</keyword>
<name>G4TS42_SERID</name>
<evidence type="ECO:0000256" key="5">
    <source>
        <dbReference type="ARBA" id="ARBA00022670"/>
    </source>
</evidence>
<evidence type="ECO:0000256" key="14">
    <source>
        <dbReference type="ARBA" id="ARBA00038895"/>
    </source>
</evidence>
<feature type="compositionally biased region" description="Polar residues" evidence="18">
    <location>
        <begin position="469"/>
        <end position="479"/>
    </location>
</feature>
<evidence type="ECO:0000256" key="11">
    <source>
        <dbReference type="ARBA" id="ARBA00023034"/>
    </source>
</evidence>
<comment type="subcellular location">
    <subcellularLocation>
        <location evidence="2">Golgi apparatus</location>
        <location evidence="2">trans-Golgi network membrane</location>
        <topology evidence="2">Single-pass type I membrane protein</topology>
    </subcellularLocation>
</comment>
<keyword evidence="11" id="KW-0333">Golgi apparatus</keyword>